<evidence type="ECO:0000313" key="4">
    <source>
        <dbReference type="EMBL" id="KIM59724.1"/>
    </source>
</evidence>
<evidence type="ECO:0000256" key="1">
    <source>
        <dbReference type="SAM" id="MobiDB-lite"/>
    </source>
</evidence>
<keyword evidence="5" id="KW-1185">Reference proteome</keyword>
<organism evidence="4 5">
    <name type="scientific">Scleroderma citrinum Foug A</name>
    <dbReference type="NCBI Taxonomy" id="1036808"/>
    <lineage>
        <taxon>Eukaryota</taxon>
        <taxon>Fungi</taxon>
        <taxon>Dikarya</taxon>
        <taxon>Basidiomycota</taxon>
        <taxon>Agaricomycotina</taxon>
        <taxon>Agaricomycetes</taxon>
        <taxon>Agaricomycetidae</taxon>
        <taxon>Boletales</taxon>
        <taxon>Sclerodermatineae</taxon>
        <taxon>Sclerodermataceae</taxon>
        <taxon>Scleroderma</taxon>
    </lineage>
</organism>
<name>A0A0C3DU58_9AGAM</name>
<feature type="domain" description="DUF6533" evidence="3">
    <location>
        <begin position="17"/>
        <end position="58"/>
    </location>
</feature>
<evidence type="ECO:0000259" key="3">
    <source>
        <dbReference type="Pfam" id="PF20151"/>
    </source>
</evidence>
<reference evidence="4 5" key="1">
    <citation type="submission" date="2014-04" db="EMBL/GenBank/DDBJ databases">
        <authorList>
            <consortium name="DOE Joint Genome Institute"/>
            <person name="Kuo A."/>
            <person name="Kohler A."/>
            <person name="Nagy L.G."/>
            <person name="Floudas D."/>
            <person name="Copeland A."/>
            <person name="Barry K.W."/>
            <person name="Cichocki N."/>
            <person name="Veneault-Fourrey C."/>
            <person name="LaButti K."/>
            <person name="Lindquist E.A."/>
            <person name="Lipzen A."/>
            <person name="Lundell T."/>
            <person name="Morin E."/>
            <person name="Murat C."/>
            <person name="Sun H."/>
            <person name="Tunlid A."/>
            <person name="Henrissat B."/>
            <person name="Grigoriev I.V."/>
            <person name="Hibbett D.S."/>
            <person name="Martin F."/>
            <person name="Nordberg H.P."/>
            <person name="Cantor M.N."/>
            <person name="Hua S.X."/>
        </authorList>
    </citation>
    <scope>NUCLEOTIDE SEQUENCE [LARGE SCALE GENOMIC DNA]</scope>
    <source>
        <strain evidence="4 5">Foug A</strain>
    </source>
</reference>
<dbReference type="HOGENOM" id="CLU_035509_3_2_1"/>
<reference evidence="5" key="2">
    <citation type="submission" date="2015-01" db="EMBL/GenBank/DDBJ databases">
        <title>Evolutionary Origins and Diversification of the Mycorrhizal Mutualists.</title>
        <authorList>
            <consortium name="DOE Joint Genome Institute"/>
            <consortium name="Mycorrhizal Genomics Consortium"/>
            <person name="Kohler A."/>
            <person name="Kuo A."/>
            <person name="Nagy L.G."/>
            <person name="Floudas D."/>
            <person name="Copeland A."/>
            <person name="Barry K.W."/>
            <person name="Cichocki N."/>
            <person name="Veneault-Fourrey C."/>
            <person name="LaButti K."/>
            <person name="Lindquist E.A."/>
            <person name="Lipzen A."/>
            <person name="Lundell T."/>
            <person name="Morin E."/>
            <person name="Murat C."/>
            <person name="Riley R."/>
            <person name="Ohm R."/>
            <person name="Sun H."/>
            <person name="Tunlid A."/>
            <person name="Henrissat B."/>
            <person name="Grigoriev I.V."/>
            <person name="Hibbett D.S."/>
            <person name="Martin F."/>
        </authorList>
    </citation>
    <scope>NUCLEOTIDE SEQUENCE [LARGE SCALE GENOMIC DNA]</scope>
    <source>
        <strain evidence="5">Foug A</strain>
    </source>
</reference>
<evidence type="ECO:0000313" key="5">
    <source>
        <dbReference type="Proteomes" id="UP000053989"/>
    </source>
</evidence>
<proteinExistence type="predicted"/>
<accession>A0A0C3DU58</accession>
<dbReference type="OrthoDB" id="2638860at2759"/>
<dbReference type="STRING" id="1036808.A0A0C3DU58"/>
<dbReference type="Proteomes" id="UP000053989">
    <property type="component" value="Unassembled WGS sequence"/>
</dbReference>
<dbReference type="InParanoid" id="A0A0C3DU58"/>
<feature type="transmembrane region" description="Helical" evidence="2">
    <location>
        <begin position="81"/>
        <end position="99"/>
    </location>
</feature>
<protein>
    <recommendedName>
        <fullName evidence="3">DUF6533 domain-containing protein</fullName>
    </recommendedName>
</protein>
<dbReference type="AlphaFoldDB" id="A0A0C3DU58"/>
<feature type="transmembrane region" description="Helical" evidence="2">
    <location>
        <begin position="119"/>
        <end position="139"/>
    </location>
</feature>
<evidence type="ECO:0000256" key="2">
    <source>
        <dbReference type="SAM" id="Phobius"/>
    </source>
</evidence>
<keyword evidence="2" id="KW-0472">Membrane</keyword>
<gene>
    <name evidence="4" type="ORF">SCLCIDRAFT_27123</name>
</gene>
<feature type="region of interest" description="Disordered" evidence="1">
    <location>
        <begin position="230"/>
        <end position="250"/>
    </location>
</feature>
<sequence>MVSAYAHDEWVARSSVVVGYTLLWYDYFLTIADEVEYIWNSPLTAVKVAYLLNRYGILFGQTVVGINATGLFAGAWRHVGLLVLDTLVYCMAMYSLQAYRGPSRNSWPLLIRVLVRDLSVFYFVSVFHDVMYIITWTVYRDSSKAFIPIGYGIVTPPVPSLQLTQFDSFAIPVLAICSQRVVIDLRRVKPAVYSTIGVSEEVDRQLSALSWNMQHDTSADNQHLSAIKAGDSHLDEEDTRIGSGENRNEP</sequence>
<dbReference type="EMBL" id="KN822070">
    <property type="protein sequence ID" value="KIM59724.1"/>
    <property type="molecule type" value="Genomic_DNA"/>
</dbReference>
<dbReference type="InterPro" id="IPR045340">
    <property type="entry name" value="DUF6533"/>
</dbReference>
<dbReference type="Pfam" id="PF20151">
    <property type="entry name" value="DUF6533"/>
    <property type="match status" value="1"/>
</dbReference>
<keyword evidence="2" id="KW-0812">Transmembrane</keyword>
<keyword evidence="2" id="KW-1133">Transmembrane helix</keyword>
<feature type="transmembrane region" description="Helical" evidence="2">
    <location>
        <begin position="55"/>
        <end position="74"/>
    </location>
</feature>